<accession>A0A7T7BP89</accession>
<gene>
    <name evidence="2" type="ORF">Pdw03_1999</name>
</gene>
<sequence>MDSTRTISELKSAFIWSQVRIFSESLDLPEDWRNFAAETTEGDLSEKVIEEVLHKVNGAAKQHNRIVYSSQAIHHVAQQIATLYWSSVSQEARSRDAFAQGIEKTVDLSRKMNIAKMPVNLESQEASEEEQERYRQLRERLTGLDNQRQQRQRRLDQLQHLRRLLEPLKDPKGDIQPNLITKDGELVQELEKMRMLVARVGGRIAQQRKSSGALETYDYSLPGSDQRLEALLDMS</sequence>
<feature type="coiled-coil region" evidence="1">
    <location>
        <begin position="120"/>
        <end position="164"/>
    </location>
</feature>
<evidence type="ECO:0000256" key="1">
    <source>
        <dbReference type="SAM" id="Coils"/>
    </source>
</evidence>
<dbReference type="InterPro" id="IPR025207">
    <property type="entry name" value="Sim4_Fta4"/>
</dbReference>
<dbReference type="Proteomes" id="UP000595662">
    <property type="component" value="Chromosome 5"/>
</dbReference>
<dbReference type="PANTHER" id="PTHR42040">
    <property type="entry name" value="INNER KINETOCHORE SUBUNIT FTA4"/>
    <property type="match status" value="1"/>
</dbReference>
<dbReference type="RefSeq" id="XP_014536263.2">
    <property type="nucleotide sequence ID" value="XM_014680777.2"/>
</dbReference>
<organism evidence="2 3">
    <name type="scientific">Penicillium digitatum</name>
    <name type="common">Green mold</name>
    <dbReference type="NCBI Taxonomy" id="36651"/>
    <lineage>
        <taxon>Eukaryota</taxon>
        <taxon>Fungi</taxon>
        <taxon>Dikarya</taxon>
        <taxon>Ascomycota</taxon>
        <taxon>Pezizomycotina</taxon>
        <taxon>Eurotiomycetes</taxon>
        <taxon>Eurotiomycetidae</taxon>
        <taxon>Eurotiales</taxon>
        <taxon>Aspergillaceae</taxon>
        <taxon>Penicillium</taxon>
    </lineage>
</organism>
<reference evidence="2 3" key="1">
    <citation type="submission" date="2020-08" db="EMBL/GenBank/DDBJ databases">
        <title>The completed genome sequence of the pathogenic ascomycete fungus Penicillium digitatum.</title>
        <authorList>
            <person name="Wang M."/>
        </authorList>
    </citation>
    <scope>NUCLEOTIDE SEQUENCE [LARGE SCALE GENOMIC DNA]</scope>
    <source>
        <strain evidence="2 3">PdW03</strain>
    </source>
</reference>
<dbReference type="PANTHER" id="PTHR42040:SF1">
    <property type="entry name" value="INNER KINETOCHORE SUBUNIT FTA4"/>
    <property type="match status" value="1"/>
</dbReference>
<dbReference type="GO" id="GO:0031511">
    <property type="term" value="C:Mis6-Sim4 complex"/>
    <property type="evidence" value="ECO:0007669"/>
    <property type="project" value="InterPro"/>
</dbReference>
<keyword evidence="1" id="KW-0175">Coiled coil</keyword>
<dbReference type="KEGG" id="pdp:PDIP_28020"/>
<evidence type="ECO:0000313" key="3">
    <source>
        <dbReference type="Proteomes" id="UP000595662"/>
    </source>
</evidence>
<dbReference type="VEuPathDB" id="FungiDB:PDIP_28020"/>
<dbReference type="EMBL" id="CP060778">
    <property type="protein sequence ID" value="QQK47101.1"/>
    <property type="molecule type" value="Genomic_DNA"/>
</dbReference>
<proteinExistence type="predicted"/>
<dbReference type="GeneID" id="26231122"/>
<dbReference type="VEuPathDB" id="FungiDB:PDIP_28030"/>
<name>A0A7T7BP89_PENDI</name>
<evidence type="ECO:0000313" key="2">
    <source>
        <dbReference type="EMBL" id="QQK47101.1"/>
    </source>
</evidence>
<dbReference type="Pfam" id="PF13093">
    <property type="entry name" value="FTA4"/>
    <property type="match status" value="1"/>
</dbReference>
<protein>
    <submittedName>
        <fullName evidence="2">Kinetochore Sim4 complex subunit Fta4</fullName>
    </submittedName>
</protein>
<dbReference type="AlphaFoldDB" id="A0A7T7BP89"/>